<dbReference type="EMBL" id="CP006650">
    <property type="protein sequence ID" value="AGT10068.1"/>
    <property type="molecule type" value="Genomic_DNA"/>
</dbReference>
<dbReference type="PATRIC" id="fig|1367847.3.peg.3051"/>
<dbReference type="HOGENOM" id="CLU_660287_0_0_5"/>
<dbReference type="eggNOG" id="COG1216">
    <property type="taxonomic scope" value="Bacteria"/>
</dbReference>
<dbReference type="Gene3D" id="3.90.550.10">
    <property type="entry name" value="Spore Coat Polysaccharide Biosynthesis Protein SpsA, Chain A"/>
    <property type="match status" value="1"/>
</dbReference>
<dbReference type="InterPro" id="IPR029044">
    <property type="entry name" value="Nucleotide-diphossugar_trans"/>
</dbReference>
<name>S5YF43_PARAH</name>
<evidence type="ECO:0000256" key="1">
    <source>
        <dbReference type="ARBA" id="ARBA00006739"/>
    </source>
</evidence>
<keyword evidence="2" id="KW-0328">Glycosyltransferase</keyword>
<evidence type="ECO:0000256" key="3">
    <source>
        <dbReference type="ARBA" id="ARBA00022679"/>
    </source>
</evidence>
<keyword evidence="6" id="KW-1185">Reference proteome</keyword>
<dbReference type="GO" id="GO:0016757">
    <property type="term" value="F:glycosyltransferase activity"/>
    <property type="evidence" value="ECO:0007669"/>
    <property type="project" value="UniProtKB-KW"/>
</dbReference>
<sequence>MTAPEAGAAEQDPPRLSIVIVSRHRRDRLSFCLAALEQQDHPAFEVILVADPGSVDLRPDLALKRIPFDEANISAARNAGIAAAGAEIIAFIDDDALALPSWASRLARAFTDPRVIAATGWTRGPDGFRWQARGERIGADGLAFAIAESGALGVANGAPVSTLGTNCAFRRAALREIGGFDPAFAYHLDESDVNLRLARRFPQALTAVLSRAEVIHGAAAGPVRAQSGVPSDLTAIGRSTAIFVARHGGEMPDLAGRQRKRLLRLMVAGRLDPLGVAPLLAGLARGIEAGQNCPPPAPPVAIGTDSHETLPFLPFGPRIPRRVAPQVFSGWHWQARALRRSAAQAVAAGGIAGVILWSPGFLPPRLGLHAGGWWEQKGGIWAGFGENQPLFAGRKAAERALVRRLSSDEGYLTEKAGGTKSDEYNQTYH</sequence>
<evidence type="ECO:0000259" key="4">
    <source>
        <dbReference type="Pfam" id="PF00535"/>
    </source>
</evidence>
<gene>
    <name evidence="5" type="ORF">JCM7686_3032</name>
</gene>
<dbReference type="Proteomes" id="UP000015480">
    <property type="component" value="Chromosome"/>
</dbReference>
<keyword evidence="3 5" id="KW-0808">Transferase</keyword>
<comment type="similarity">
    <text evidence="1">Belongs to the glycosyltransferase 2 family.</text>
</comment>
<dbReference type="PANTHER" id="PTHR43179">
    <property type="entry name" value="RHAMNOSYLTRANSFERASE WBBL"/>
    <property type="match status" value="1"/>
</dbReference>
<feature type="domain" description="Glycosyltransferase 2-like" evidence="4">
    <location>
        <begin position="17"/>
        <end position="177"/>
    </location>
</feature>
<reference evidence="5 6" key="1">
    <citation type="journal article" date="2014" name="BMC Genomics">
        <title>Architecture and functions of a multipartite genome of the methylotrophic bacterium Paracoccus aminophilus JCM 7686, containing primary and secondary chromids.</title>
        <authorList>
            <person name="Dziewit L."/>
            <person name="Czarnecki J."/>
            <person name="Wibberg D."/>
            <person name="Radlinska M."/>
            <person name="Mrozek P."/>
            <person name="Szymczak M."/>
            <person name="Schluter A."/>
            <person name="Puhler A."/>
            <person name="Bartosik D."/>
        </authorList>
    </citation>
    <scope>NUCLEOTIDE SEQUENCE [LARGE SCALE GENOMIC DNA]</scope>
    <source>
        <strain evidence="5">JCM 7686</strain>
    </source>
</reference>
<dbReference type="CDD" id="cd00761">
    <property type="entry name" value="Glyco_tranf_GTA_type"/>
    <property type="match status" value="1"/>
</dbReference>
<dbReference type="Pfam" id="PF00535">
    <property type="entry name" value="Glycos_transf_2"/>
    <property type="match status" value="1"/>
</dbReference>
<evidence type="ECO:0000256" key="2">
    <source>
        <dbReference type="ARBA" id="ARBA00022676"/>
    </source>
</evidence>
<dbReference type="AlphaFoldDB" id="S5YF43"/>
<protein>
    <submittedName>
        <fullName evidence="5">Glycosyl transferase family 2</fullName>
    </submittedName>
</protein>
<dbReference type="OrthoDB" id="153025at2"/>
<evidence type="ECO:0000313" key="5">
    <source>
        <dbReference type="EMBL" id="AGT10068.1"/>
    </source>
</evidence>
<dbReference type="SUPFAM" id="SSF53448">
    <property type="entry name" value="Nucleotide-diphospho-sugar transferases"/>
    <property type="match status" value="1"/>
</dbReference>
<evidence type="ECO:0000313" key="6">
    <source>
        <dbReference type="Proteomes" id="UP000015480"/>
    </source>
</evidence>
<organism evidence="5 6">
    <name type="scientific">Paracoccus aminophilus JCM 7686</name>
    <dbReference type="NCBI Taxonomy" id="1367847"/>
    <lineage>
        <taxon>Bacteria</taxon>
        <taxon>Pseudomonadati</taxon>
        <taxon>Pseudomonadota</taxon>
        <taxon>Alphaproteobacteria</taxon>
        <taxon>Rhodobacterales</taxon>
        <taxon>Paracoccaceae</taxon>
        <taxon>Paracoccus</taxon>
    </lineage>
</organism>
<accession>S5YF43</accession>
<dbReference type="STRING" id="1367847.JCM7686_3032"/>
<dbReference type="InterPro" id="IPR001173">
    <property type="entry name" value="Glyco_trans_2-like"/>
</dbReference>
<dbReference type="RefSeq" id="WP_020951705.1">
    <property type="nucleotide sequence ID" value="NC_022041.1"/>
</dbReference>
<proteinExistence type="inferred from homology"/>
<dbReference type="PANTHER" id="PTHR43179:SF12">
    <property type="entry name" value="GALACTOFURANOSYLTRANSFERASE GLFT2"/>
    <property type="match status" value="1"/>
</dbReference>
<dbReference type="KEGG" id="pami:JCM7686_3032"/>